<proteinExistence type="predicted"/>
<evidence type="ECO:0000313" key="2">
    <source>
        <dbReference type="Proteomes" id="UP000053593"/>
    </source>
</evidence>
<organism evidence="1 2">
    <name type="scientific">Collybiopsis luxurians FD-317 M1</name>
    <dbReference type="NCBI Taxonomy" id="944289"/>
    <lineage>
        <taxon>Eukaryota</taxon>
        <taxon>Fungi</taxon>
        <taxon>Dikarya</taxon>
        <taxon>Basidiomycota</taxon>
        <taxon>Agaricomycotina</taxon>
        <taxon>Agaricomycetes</taxon>
        <taxon>Agaricomycetidae</taxon>
        <taxon>Agaricales</taxon>
        <taxon>Marasmiineae</taxon>
        <taxon>Omphalotaceae</taxon>
        <taxon>Collybiopsis</taxon>
        <taxon>Collybiopsis luxurians</taxon>
    </lineage>
</organism>
<gene>
    <name evidence="1" type="ORF">GYMLUDRAFT_1012615</name>
</gene>
<dbReference type="HOGENOM" id="CLU_1875676_0_0_1"/>
<keyword evidence="2" id="KW-1185">Reference proteome</keyword>
<reference evidence="1 2" key="1">
    <citation type="submission" date="2014-04" db="EMBL/GenBank/DDBJ databases">
        <title>Evolutionary Origins and Diversification of the Mycorrhizal Mutualists.</title>
        <authorList>
            <consortium name="DOE Joint Genome Institute"/>
            <consortium name="Mycorrhizal Genomics Consortium"/>
            <person name="Kohler A."/>
            <person name="Kuo A."/>
            <person name="Nagy L.G."/>
            <person name="Floudas D."/>
            <person name="Copeland A."/>
            <person name="Barry K.W."/>
            <person name="Cichocki N."/>
            <person name="Veneault-Fourrey C."/>
            <person name="LaButti K."/>
            <person name="Lindquist E.A."/>
            <person name="Lipzen A."/>
            <person name="Lundell T."/>
            <person name="Morin E."/>
            <person name="Murat C."/>
            <person name="Riley R."/>
            <person name="Ohm R."/>
            <person name="Sun H."/>
            <person name="Tunlid A."/>
            <person name="Henrissat B."/>
            <person name="Grigoriev I.V."/>
            <person name="Hibbett D.S."/>
            <person name="Martin F."/>
        </authorList>
    </citation>
    <scope>NUCLEOTIDE SEQUENCE [LARGE SCALE GENOMIC DNA]</scope>
    <source>
        <strain evidence="1 2">FD-317 M1</strain>
    </source>
</reference>
<dbReference type="AlphaFoldDB" id="A0A0D0BNN2"/>
<sequence>MYHPSFVIHHGNNHNTAYYRKKPKRSRGINKVKSVLDLDQSWLLQETRIKWVQTTTAADRIINRIKEIVNDNVIFPVVEQLNRVWEALVGTKKDTEQYTGEKYAKGKGYADKKAKDANDLYEEKKENAYEKVKGEM</sequence>
<name>A0A0D0BNN2_9AGAR</name>
<dbReference type="EMBL" id="KN834796">
    <property type="protein sequence ID" value="KIK56586.1"/>
    <property type="molecule type" value="Genomic_DNA"/>
</dbReference>
<evidence type="ECO:0000313" key="1">
    <source>
        <dbReference type="EMBL" id="KIK56586.1"/>
    </source>
</evidence>
<dbReference type="Proteomes" id="UP000053593">
    <property type="component" value="Unassembled WGS sequence"/>
</dbReference>
<accession>A0A0D0BNN2</accession>
<protein>
    <submittedName>
        <fullName evidence="1">Uncharacterized protein</fullName>
    </submittedName>
</protein>